<organism evidence="3 4">
    <name type="scientific">Syntrophomonas wolfei subsp. wolfei (strain DSM 2245B / Goettingen)</name>
    <dbReference type="NCBI Taxonomy" id="335541"/>
    <lineage>
        <taxon>Bacteria</taxon>
        <taxon>Bacillati</taxon>
        <taxon>Bacillota</taxon>
        <taxon>Clostridia</taxon>
        <taxon>Eubacteriales</taxon>
        <taxon>Syntrophomonadaceae</taxon>
        <taxon>Syntrophomonas</taxon>
    </lineage>
</organism>
<keyword evidence="1" id="KW-0808">Transferase</keyword>
<dbReference type="InterPro" id="IPR029063">
    <property type="entry name" value="SAM-dependent_MTases_sf"/>
</dbReference>
<dbReference type="InterPro" id="IPR041698">
    <property type="entry name" value="Methyltransf_25"/>
</dbReference>
<dbReference type="PANTHER" id="PTHR43861:SF6">
    <property type="entry name" value="METHYLTRANSFERASE TYPE 11"/>
    <property type="match status" value="1"/>
</dbReference>
<dbReference type="GO" id="GO:0016740">
    <property type="term" value="F:transferase activity"/>
    <property type="evidence" value="ECO:0007669"/>
    <property type="project" value="UniProtKB-KW"/>
</dbReference>
<dbReference type="RefSeq" id="WP_011639670.1">
    <property type="nucleotide sequence ID" value="NC_008346.1"/>
</dbReference>
<sequence length="262" mass="30143">MEEILKLKASDTASLEARGEANKKYGIQDFDTWVKRILSRINCSSVLDVCCGTGNQLTYYIQMPCTTNILGVDISKDSLKIARQRCEYLLSTNKKLTLKCCKMEEMFDDKEIDRQYDLISCFYGLYYAEDVDVIVERMIDHLNHKGVFLIVGPYGKNNASLFEIIQKHCMIPELVIKSSTTFMQEDLILKLVTLPGISVDTETFVNPILYPSPQAVMDYWQASTFYVPQYHSTIQQELEKRFENHDVFVVEKHIMAIIASKL</sequence>
<dbReference type="AlphaFoldDB" id="Q0B0E3"/>
<dbReference type="HOGENOM" id="CLU_1061439_0_0_9"/>
<evidence type="ECO:0000313" key="4">
    <source>
        <dbReference type="Proteomes" id="UP000001968"/>
    </source>
</evidence>
<feature type="domain" description="Methyltransferase" evidence="2">
    <location>
        <begin position="46"/>
        <end position="146"/>
    </location>
</feature>
<evidence type="ECO:0000259" key="2">
    <source>
        <dbReference type="Pfam" id="PF13649"/>
    </source>
</evidence>
<keyword evidence="4" id="KW-1185">Reference proteome</keyword>
<dbReference type="SUPFAM" id="SSF53335">
    <property type="entry name" value="S-adenosyl-L-methionine-dependent methyltransferases"/>
    <property type="match status" value="1"/>
</dbReference>
<evidence type="ECO:0000256" key="1">
    <source>
        <dbReference type="ARBA" id="ARBA00022679"/>
    </source>
</evidence>
<dbReference type="CDD" id="cd02440">
    <property type="entry name" value="AdoMet_MTases"/>
    <property type="match status" value="1"/>
</dbReference>
<accession>Q0B0E3</accession>
<dbReference type="Proteomes" id="UP000001968">
    <property type="component" value="Chromosome"/>
</dbReference>
<dbReference type="Gene3D" id="3.40.50.150">
    <property type="entry name" value="Vaccinia Virus protein VP39"/>
    <property type="match status" value="1"/>
</dbReference>
<protein>
    <recommendedName>
        <fullName evidence="2">Methyltransferase domain-containing protein</fullName>
    </recommendedName>
</protein>
<dbReference type="PANTHER" id="PTHR43861">
    <property type="entry name" value="TRANS-ACONITATE 2-METHYLTRANSFERASE-RELATED"/>
    <property type="match status" value="1"/>
</dbReference>
<dbReference type="STRING" id="335541.Swol_0209"/>
<proteinExistence type="predicted"/>
<name>Q0B0E3_SYNWW</name>
<reference evidence="4" key="1">
    <citation type="journal article" date="2010" name="Environ. Microbiol.">
        <title>The genome of Syntrophomonas wolfei: new insights into syntrophic metabolism and biohydrogen production.</title>
        <authorList>
            <person name="Sieber J.R."/>
            <person name="Sims D.R."/>
            <person name="Han C."/>
            <person name="Kim E."/>
            <person name="Lykidis A."/>
            <person name="Lapidus A.L."/>
            <person name="McDonnald E."/>
            <person name="Rohlin L."/>
            <person name="Culley D.E."/>
            <person name="Gunsalus R."/>
            <person name="McInerney M.J."/>
        </authorList>
    </citation>
    <scope>NUCLEOTIDE SEQUENCE [LARGE SCALE GENOMIC DNA]</scope>
    <source>
        <strain evidence="4">DSM 2245B / Goettingen</strain>
    </source>
</reference>
<gene>
    <name evidence="3" type="ordered locus">Swol_0209</name>
</gene>
<dbReference type="EMBL" id="CP000448">
    <property type="protein sequence ID" value="ABI67561.1"/>
    <property type="molecule type" value="Genomic_DNA"/>
</dbReference>
<dbReference type="KEGG" id="swo:Swol_0209"/>
<dbReference type="OrthoDB" id="9811589at2"/>
<dbReference type="Pfam" id="PF13649">
    <property type="entry name" value="Methyltransf_25"/>
    <property type="match status" value="1"/>
</dbReference>
<dbReference type="eggNOG" id="COG2226">
    <property type="taxonomic scope" value="Bacteria"/>
</dbReference>
<evidence type="ECO:0000313" key="3">
    <source>
        <dbReference type="EMBL" id="ABI67561.1"/>
    </source>
</evidence>